<keyword evidence="4" id="KW-0808">Transferase</keyword>
<evidence type="ECO:0000313" key="4">
    <source>
        <dbReference type="EMBL" id="OHA24622.1"/>
    </source>
</evidence>
<dbReference type="InterPro" id="IPR015421">
    <property type="entry name" value="PyrdxlP-dep_Trfase_major"/>
</dbReference>
<dbReference type="EMBL" id="MHRK01000008">
    <property type="protein sequence ID" value="OHA24622.1"/>
    <property type="molecule type" value="Genomic_DNA"/>
</dbReference>
<dbReference type="PROSITE" id="PS00600">
    <property type="entry name" value="AA_TRANSFER_CLASS_3"/>
    <property type="match status" value="1"/>
</dbReference>
<dbReference type="InterPro" id="IPR015422">
    <property type="entry name" value="PyrdxlP-dep_Trfase_small"/>
</dbReference>
<name>A0A1G2MNQ1_9BACT</name>
<dbReference type="STRING" id="1802306.A3C72_01685"/>
<evidence type="ECO:0000256" key="3">
    <source>
        <dbReference type="RuleBase" id="RU003560"/>
    </source>
</evidence>
<sequence length="439" mass="48935">MKVNKKGKSQKLWQTAKRMIPGGSQLLSKRAEMFLPDGWPAYYKKAKGIEITDLDGRKYLDFSLMGVGACVLGYADPDVNRAVRKAVDDGSMSTLNCSEEVELAHEMLKLNPWAGGVRYGRTGGEGVAIAVRIARAYSGKDKVAFCGYHGWHDWYLSSNLSSDKNLDGHLIKGLEPSGVPRSLRDTAFPFRYNHFEELESILEKHDIGVIVMEPIRHQEPMNGFLNKVREITDRKKIVLIFDEVSAGFRLRLGGSHELFKVEPDIAVYAKALGNGYPIAAIVGRKEVMEAAQKSFISSTYWTEKIGPTAALAVIKKMKAKKVPQHLERIGAMIGKGWKELAAKHGIALKIEGPNCLITLSFDDKNANELKTLFIQEMLDRGFLATTSVYVSYAHTEMHVKKYLSAVDEVFTVIKKALNENNVVKYLRGPVAHTGFNRLT</sequence>
<dbReference type="PANTHER" id="PTHR43713">
    <property type="entry name" value="GLUTAMATE-1-SEMIALDEHYDE 2,1-AMINOMUTASE"/>
    <property type="match status" value="1"/>
</dbReference>
<dbReference type="Proteomes" id="UP000177130">
    <property type="component" value="Unassembled WGS sequence"/>
</dbReference>
<reference evidence="4 5" key="1">
    <citation type="journal article" date="2016" name="Nat. Commun.">
        <title>Thousands of microbial genomes shed light on interconnected biogeochemical processes in an aquifer system.</title>
        <authorList>
            <person name="Anantharaman K."/>
            <person name="Brown C.T."/>
            <person name="Hug L.A."/>
            <person name="Sharon I."/>
            <person name="Castelle C.J."/>
            <person name="Probst A.J."/>
            <person name="Thomas B.C."/>
            <person name="Singh A."/>
            <person name="Wilkins M.J."/>
            <person name="Karaoz U."/>
            <person name="Brodie E.L."/>
            <person name="Williams K.H."/>
            <person name="Hubbard S.S."/>
            <person name="Banfield J.F."/>
        </authorList>
    </citation>
    <scope>NUCLEOTIDE SEQUENCE [LARGE SCALE GENOMIC DNA]</scope>
</reference>
<evidence type="ECO:0000256" key="2">
    <source>
        <dbReference type="ARBA" id="ARBA00022898"/>
    </source>
</evidence>
<comment type="cofactor">
    <cofactor evidence="1">
        <name>pyridoxal 5'-phosphate</name>
        <dbReference type="ChEBI" id="CHEBI:597326"/>
    </cofactor>
</comment>
<dbReference type="GO" id="GO:0030170">
    <property type="term" value="F:pyridoxal phosphate binding"/>
    <property type="evidence" value="ECO:0007669"/>
    <property type="project" value="InterPro"/>
</dbReference>
<dbReference type="Gene3D" id="3.40.640.10">
    <property type="entry name" value="Type I PLP-dependent aspartate aminotransferase-like (Major domain)"/>
    <property type="match status" value="1"/>
</dbReference>
<gene>
    <name evidence="4" type="ORF">A3C72_01685</name>
</gene>
<dbReference type="PANTHER" id="PTHR43713:SF3">
    <property type="entry name" value="GLUTAMATE-1-SEMIALDEHYDE 2,1-AMINOMUTASE 1, CHLOROPLASTIC-RELATED"/>
    <property type="match status" value="1"/>
</dbReference>
<dbReference type="Pfam" id="PF00202">
    <property type="entry name" value="Aminotran_3"/>
    <property type="match status" value="1"/>
</dbReference>
<evidence type="ECO:0000313" key="5">
    <source>
        <dbReference type="Proteomes" id="UP000177130"/>
    </source>
</evidence>
<dbReference type="GO" id="GO:0008483">
    <property type="term" value="F:transaminase activity"/>
    <property type="evidence" value="ECO:0007669"/>
    <property type="project" value="UniProtKB-KW"/>
</dbReference>
<dbReference type="InterPro" id="IPR049704">
    <property type="entry name" value="Aminotrans_3_PPA_site"/>
</dbReference>
<keyword evidence="4" id="KW-0032">Aminotransferase</keyword>
<dbReference type="AlphaFoldDB" id="A0A1G2MNQ1"/>
<dbReference type="SUPFAM" id="SSF53383">
    <property type="entry name" value="PLP-dependent transferases"/>
    <property type="match status" value="1"/>
</dbReference>
<comment type="caution">
    <text evidence="4">The sequence shown here is derived from an EMBL/GenBank/DDBJ whole genome shotgun (WGS) entry which is preliminary data.</text>
</comment>
<comment type="similarity">
    <text evidence="3">Belongs to the class-III pyridoxal-phosphate-dependent aminotransferase family.</text>
</comment>
<dbReference type="InterPro" id="IPR015424">
    <property type="entry name" value="PyrdxlP-dep_Trfase"/>
</dbReference>
<accession>A0A1G2MNQ1</accession>
<protein>
    <submittedName>
        <fullName evidence="4">Aminotransferase class III</fullName>
    </submittedName>
</protein>
<keyword evidence="2 3" id="KW-0663">Pyridoxal phosphate</keyword>
<proteinExistence type="inferred from homology"/>
<evidence type="ECO:0000256" key="1">
    <source>
        <dbReference type="ARBA" id="ARBA00001933"/>
    </source>
</evidence>
<dbReference type="InterPro" id="IPR005814">
    <property type="entry name" value="Aminotrans_3"/>
</dbReference>
<organism evidence="4 5">
    <name type="scientific">Candidatus Taylorbacteria bacterium RIFCSPHIGHO2_02_FULL_43_32b</name>
    <dbReference type="NCBI Taxonomy" id="1802306"/>
    <lineage>
        <taxon>Bacteria</taxon>
        <taxon>Candidatus Tayloriibacteriota</taxon>
    </lineage>
</organism>
<dbReference type="Gene3D" id="3.90.1150.10">
    <property type="entry name" value="Aspartate Aminotransferase, domain 1"/>
    <property type="match status" value="1"/>
</dbReference>